<reference evidence="3" key="1">
    <citation type="submission" date="2020-09" db="EMBL/GenBank/DDBJ databases">
        <title>Desulfogranum mesoprofundum gen. nov., sp. nov., a novel mesophilic, sulfate-reducing chemolithoautotroph isolated from a deep-sea hydrothermal vent chimney in the Suiyo Seamount.</title>
        <authorList>
            <person name="Hashimoto Y."/>
            <person name="Nakagawa S."/>
        </authorList>
    </citation>
    <scope>NUCLEOTIDE SEQUENCE</scope>
    <source>
        <strain evidence="3">KT2</strain>
    </source>
</reference>
<proteinExistence type="predicted"/>
<dbReference type="InterPro" id="IPR051691">
    <property type="entry name" value="Metab_Enz_Cyan_OpOx_G3PDH"/>
</dbReference>
<feature type="domain" description="FAD/NAD(P)-binding" evidence="2">
    <location>
        <begin position="11"/>
        <end position="301"/>
    </location>
</feature>
<accession>A0A8D5FUV9</accession>
<dbReference type="RefSeq" id="WP_228856455.1">
    <property type="nucleotide sequence ID" value="NZ_AP024086.1"/>
</dbReference>
<dbReference type="InterPro" id="IPR023753">
    <property type="entry name" value="FAD/NAD-binding_dom"/>
</dbReference>
<dbReference type="PANTHER" id="PTHR42949:SF3">
    <property type="entry name" value="ANAEROBIC GLYCEROL-3-PHOSPHATE DEHYDROGENASE SUBUNIT B"/>
    <property type="match status" value="1"/>
</dbReference>
<organism evidence="3 4">
    <name type="scientific">Desulfomarina profundi</name>
    <dbReference type="NCBI Taxonomy" id="2772557"/>
    <lineage>
        <taxon>Bacteria</taxon>
        <taxon>Pseudomonadati</taxon>
        <taxon>Thermodesulfobacteriota</taxon>
        <taxon>Desulfobulbia</taxon>
        <taxon>Desulfobulbales</taxon>
        <taxon>Desulfobulbaceae</taxon>
        <taxon>Desulfomarina</taxon>
    </lineage>
</organism>
<gene>
    <name evidence="3" type="ORF">DGMP_10100</name>
</gene>
<evidence type="ECO:0000256" key="1">
    <source>
        <dbReference type="ARBA" id="ARBA00023002"/>
    </source>
</evidence>
<protein>
    <recommendedName>
        <fullName evidence="2">FAD/NAD(P)-binding domain-containing protein</fullName>
    </recommendedName>
</protein>
<dbReference type="KEGG" id="dbk:DGMP_10100"/>
<keyword evidence="1" id="KW-0560">Oxidoreductase</keyword>
<sequence length="322" mass="35046">MTDILKSDRWDVVIIGGGPAGLAAATTLKKSGITDIIVLDRENEAGGIPRHCGHPPFGIREFGRILTGPAYARRLAESAKRLCIDIAVKSSVTSLKPDGKLTILRPEGELELQAKRVLLATGTRETPRSARFVSGSRPMGIYNTGALQAMVYLKNKIPFRKPVIIGSEIVSFSALFTCRRAGIKPVAMLEEKNSPSVSWPIQYASTVFGVPLLRNTRLSEIIGKDRVNGVRVTDEKGNERVMECDGVLFTGRFIPEAGLVLMSHLESDPATGAPRLDRYNRCSDRSYYAAGNMTQHPVKVAGKCWQNGKAVAELIRKDLTGG</sequence>
<dbReference type="Proteomes" id="UP000826725">
    <property type="component" value="Chromosome"/>
</dbReference>
<dbReference type="EMBL" id="AP024086">
    <property type="protein sequence ID" value="BCL60317.1"/>
    <property type="molecule type" value="Genomic_DNA"/>
</dbReference>
<dbReference type="GO" id="GO:0016491">
    <property type="term" value="F:oxidoreductase activity"/>
    <property type="evidence" value="ECO:0007669"/>
    <property type="project" value="UniProtKB-KW"/>
</dbReference>
<dbReference type="PANTHER" id="PTHR42949">
    <property type="entry name" value="ANAEROBIC GLYCEROL-3-PHOSPHATE DEHYDROGENASE SUBUNIT B"/>
    <property type="match status" value="1"/>
</dbReference>
<dbReference type="AlphaFoldDB" id="A0A8D5FUV9"/>
<evidence type="ECO:0000313" key="4">
    <source>
        <dbReference type="Proteomes" id="UP000826725"/>
    </source>
</evidence>
<evidence type="ECO:0000313" key="3">
    <source>
        <dbReference type="EMBL" id="BCL60317.1"/>
    </source>
</evidence>
<evidence type="ECO:0000259" key="2">
    <source>
        <dbReference type="Pfam" id="PF07992"/>
    </source>
</evidence>
<dbReference type="Pfam" id="PF07992">
    <property type="entry name" value="Pyr_redox_2"/>
    <property type="match status" value="1"/>
</dbReference>
<name>A0A8D5FUV9_9BACT</name>
<keyword evidence="4" id="KW-1185">Reference proteome</keyword>